<keyword evidence="2" id="KW-1133">Transmembrane helix</keyword>
<dbReference type="EnsemblMetazoa" id="CapteT196718">
    <property type="protein sequence ID" value="CapteP196718"/>
    <property type="gene ID" value="CapteG196718"/>
</dbReference>
<evidence type="ECO:0000313" key="4">
    <source>
        <dbReference type="EMBL" id="ELU02540.1"/>
    </source>
</evidence>
<dbReference type="PANTHER" id="PTHR13947:SF37">
    <property type="entry name" value="LD18367P"/>
    <property type="match status" value="1"/>
</dbReference>
<evidence type="ECO:0000256" key="1">
    <source>
        <dbReference type="ARBA" id="ARBA00022679"/>
    </source>
</evidence>
<keyword evidence="1" id="KW-0808">Transferase</keyword>
<dbReference type="HOGENOM" id="CLU_1251700_0_0_1"/>
<keyword evidence="6" id="KW-1185">Reference proteome</keyword>
<dbReference type="OMA" id="LECTEVH"/>
<dbReference type="EMBL" id="KB303931">
    <property type="protein sequence ID" value="ELU02540.1"/>
    <property type="molecule type" value="Genomic_DNA"/>
</dbReference>
<dbReference type="InterPro" id="IPR016181">
    <property type="entry name" value="Acyl_CoA_acyltransferase"/>
</dbReference>
<dbReference type="STRING" id="283909.R7U844"/>
<dbReference type="GO" id="GO:0008080">
    <property type="term" value="F:N-acetyltransferase activity"/>
    <property type="evidence" value="ECO:0007669"/>
    <property type="project" value="InterPro"/>
</dbReference>
<dbReference type="Proteomes" id="UP000014760">
    <property type="component" value="Unassembled WGS sequence"/>
</dbReference>
<dbReference type="SUPFAM" id="SSF55729">
    <property type="entry name" value="Acyl-CoA N-acyltransferases (Nat)"/>
    <property type="match status" value="1"/>
</dbReference>
<dbReference type="PANTHER" id="PTHR13947">
    <property type="entry name" value="GNAT FAMILY N-ACETYLTRANSFERASE"/>
    <property type="match status" value="1"/>
</dbReference>
<sequence length="221" mass="25221">MSKEDTSLRFRQFEADDAPVVYSFCLQLIFKQSCWQLRKKTMLNRGWMISAVTASVLLAIGLSWPVTLITSLLCTYLLIWISHTAYSYYLRHNRYQDLCSTAAFVARWCSGGQDRLFVATLEDGTVIASSGIVHQDIDTCELVRVATEESYQRKGVGRALMKYVLRQSTSFGYKTVVLKTSDVQTEAQRLYETSGFSLSKIYTVGRGIMTVYYYKLNLTDH</sequence>
<dbReference type="PROSITE" id="PS51186">
    <property type="entry name" value="GNAT"/>
    <property type="match status" value="1"/>
</dbReference>
<evidence type="ECO:0000313" key="5">
    <source>
        <dbReference type="EnsemblMetazoa" id="CapteP196718"/>
    </source>
</evidence>
<reference evidence="4 6" key="2">
    <citation type="journal article" date="2013" name="Nature">
        <title>Insights into bilaterian evolution from three spiralian genomes.</title>
        <authorList>
            <person name="Simakov O."/>
            <person name="Marletaz F."/>
            <person name="Cho S.J."/>
            <person name="Edsinger-Gonzales E."/>
            <person name="Havlak P."/>
            <person name="Hellsten U."/>
            <person name="Kuo D.H."/>
            <person name="Larsson T."/>
            <person name="Lv J."/>
            <person name="Arendt D."/>
            <person name="Savage R."/>
            <person name="Osoegawa K."/>
            <person name="de Jong P."/>
            <person name="Grimwood J."/>
            <person name="Chapman J.A."/>
            <person name="Shapiro H."/>
            <person name="Aerts A."/>
            <person name="Otillar R.P."/>
            <person name="Terry A.Y."/>
            <person name="Boore J.L."/>
            <person name="Grigoriev I.V."/>
            <person name="Lindberg D.R."/>
            <person name="Seaver E.C."/>
            <person name="Weisblat D.A."/>
            <person name="Putnam N.H."/>
            <person name="Rokhsar D.S."/>
        </authorList>
    </citation>
    <scope>NUCLEOTIDE SEQUENCE</scope>
    <source>
        <strain evidence="4 6">I ESC-2004</strain>
    </source>
</reference>
<evidence type="ECO:0000256" key="2">
    <source>
        <dbReference type="SAM" id="Phobius"/>
    </source>
</evidence>
<dbReference type="Pfam" id="PF00583">
    <property type="entry name" value="Acetyltransf_1"/>
    <property type="match status" value="1"/>
</dbReference>
<dbReference type="InterPro" id="IPR000182">
    <property type="entry name" value="GNAT_dom"/>
</dbReference>
<dbReference type="InterPro" id="IPR050769">
    <property type="entry name" value="NAT_camello-type"/>
</dbReference>
<name>R7U844_CAPTE</name>
<feature type="domain" description="N-acetyltransferase" evidence="3">
    <location>
        <begin position="74"/>
        <end position="219"/>
    </location>
</feature>
<reference evidence="5" key="3">
    <citation type="submission" date="2015-06" db="UniProtKB">
        <authorList>
            <consortium name="EnsemblMetazoa"/>
        </authorList>
    </citation>
    <scope>IDENTIFICATION</scope>
</reference>
<keyword evidence="2" id="KW-0812">Transmembrane</keyword>
<feature type="transmembrane region" description="Helical" evidence="2">
    <location>
        <begin position="70"/>
        <end position="90"/>
    </location>
</feature>
<gene>
    <name evidence="4" type="ORF">CAPTEDRAFT_196718</name>
</gene>
<organism evidence="4">
    <name type="scientific">Capitella teleta</name>
    <name type="common">Polychaete worm</name>
    <dbReference type="NCBI Taxonomy" id="283909"/>
    <lineage>
        <taxon>Eukaryota</taxon>
        <taxon>Metazoa</taxon>
        <taxon>Spiralia</taxon>
        <taxon>Lophotrochozoa</taxon>
        <taxon>Annelida</taxon>
        <taxon>Polychaeta</taxon>
        <taxon>Sedentaria</taxon>
        <taxon>Scolecida</taxon>
        <taxon>Capitellidae</taxon>
        <taxon>Capitella</taxon>
    </lineage>
</organism>
<dbReference type="AlphaFoldDB" id="R7U844"/>
<dbReference type="OrthoDB" id="41532at2759"/>
<protein>
    <recommendedName>
        <fullName evidence="3">N-acetyltransferase domain-containing protein</fullName>
    </recommendedName>
</protein>
<dbReference type="Gene3D" id="3.40.630.30">
    <property type="match status" value="1"/>
</dbReference>
<reference evidence="6" key="1">
    <citation type="submission" date="2012-12" db="EMBL/GenBank/DDBJ databases">
        <authorList>
            <person name="Hellsten U."/>
            <person name="Grimwood J."/>
            <person name="Chapman J.A."/>
            <person name="Shapiro H."/>
            <person name="Aerts A."/>
            <person name="Otillar R.P."/>
            <person name="Terry A.Y."/>
            <person name="Boore J.L."/>
            <person name="Simakov O."/>
            <person name="Marletaz F."/>
            <person name="Cho S.-J."/>
            <person name="Edsinger-Gonzales E."/>
            <person name="Havlak P."/>
            <person name="Kuo D.-H."/>
            <person name="Larsson T."/>
            <person name="Lv J."/>
            <person name="Arendt D."/>
            <person name="Savage R."/>
            <person name="Osoegawa K."/>
            <person name="de Jong P."/>
            <person name="Lindberg D.R."/>
            <person name="Seaver E.C."/>
            <person name="Weisblat D.A."/>
            <person name="Putnam N.H."/>
            <person name="Grigoriev I.V."/>
            <person name="Rokhsar D.S."/>
        </authorList>
    </citation>
    <scope>NUCLEOTIDE SEQUENCE</scope>
    <source>
        <strain evidence="6">I ESC-2004</strain>
    </source>
</reference>
<dbReference type="CDD" id="cd04301">
    <property type="entry name" value="NAT_SF"/>
    <property type="match status" value="1"/>
</dbReference>
<proteinExistence type="predicted"/>
<feature type="transmembrane region" description="Helical" evidence="2">
    <location>
        <begin position="46"/>
        <end position="64"/>
    </location>
</feature>
<dbReference type="EMBL" id="AMQN01008772">
    <property type="status" value="NOT_ANNOTATED_CDS"/>
    <property type="molecule type" value="Genomic_DNA"/>
</dbReference>
<evidence type="ECO:0000259" key="3">
    <source>
        <dbReference type="PROSITE" id="PS51186"/>
    </source>
</evidence>
<accession>R7U844</accession>
<keyword evidence="2" id="KW-0472">Membrane</keyword>
<evidence type="ECO:0000313" key="6">
    <source>
        <dbReference type="Proteomes" id="UP000014760"/>
    </source>
</evidence>